<evidence type="ECO:0000259" key="4">
    <source>
        <dbReference type="PROSITE" id="PS50893"/>
    </source>
</evidence>
<name>A0A7X3FHQ4_9BACL</name>
<comment type="caution">
    <text evidence="5">The sequence shown here is derived from an EMBL/GenBank/DDBJ whole genome shotgun (WGS) entry which is preliminary data.</text>
</comment>
<dbReference type="PANTHER" id="PTHR42711">
    <property type="entry name" value="ABC TRANSPORTER ATP-BINDING PROTEIN"/>
    <property type="match status" value="1"/>
</dbReference>
<evidence type="ECO:0000256" key="3">
    <source>
        <dbReference type="ARBA" id="ARBA00022840"/>
    </source>
</evidence>
<evidence type="ECO:0000256" key="2">
    <source>
        <dbReference type="ARBA" id="ARBA00022741"/>
    </source>
</evidence>
<keyword evidence="3 5" id="KW-0067">ATP-binding</keyword>
<keyword evidence="2" id="KW-0547">Nucleotide-binding</keyword>
<dbReference type="GO" id="GO:0016887">
    <property type="term" value="F:ATP hydrolysis activity"/>
    <property type="evidence" value="ECO:0007669"/>
    <property type="project" value="InterPro"/>
</dbReference>
<dbReference type="Proteomes" id="UP000490800">
    <property type="component" value="Unassembled WGS sequence"/>
</dbReference>
<dbReference type="InterPro" id="IPR003593">
    <property type="entry name" value="AAA+_ATPase"/>
</dbReference>
<keyword evidence="6" id="KW-1185">Reference proteome</keyword>
<accession>A0A7X3FHQ4</accession>
<dbReference type="GO" id="GO:0005524">
    <property type="term" value="F:ATP binding"/>
    <property type="evidence" value="ECO:0007669"/>
    <property type="project" value="UniProtKB-KW"/>
</dbReference>
<dbReference type="PROSITE" id="PS50893">
    <property type="entry name" value="ABC_TRANSPORTER_2"/>
    <property type="match status" value="1"/>
</dbReference>
<keyword evidence="1" id="KW-0813">Transport</keyword>
<organism evidence="5 6">
    <name type="scientific">Paenibacillus lutrae</name>
    <dbReference type="NCBI Taxonomy" id="2078573"/>
    <lineage>
        <taxon>Bacteria</taxon>
        <taxon>Bacillati</taxon>
        <taxon>Bacillota</taxon>
        <taxon>Bacilli</taxon>
        <taxon>Bacillales</taxon>
        <taxon>Paenibacillaceae</taxon>
        <taxon>Paenibacillus</taxon>
    </lineage>
</organism>
<gene>
    <name evidence="5" type="ORF">EDM21_09850</name>
</gene>
<dbReference type="InterPro" id="IPR027417">
    <property type="entry name" value="P-loop_NTPase"/>
</dbReference>
<dbReference type="InterPro" id="IPR003439">
    <property type="entry name" value="ABC_transporter-like_ATP-bd"/>
</dbReference>
<dbReference type="EMBL" id="RHLK01000004">
    <property type="protein sequence ID" value="MVO99831.1"/>
    <property type="molecule type" value="Genomic_DNA"/>
</dbReference>
<dbReference type="PROSITE" id="PS00211">
    <property type="entry name" value="ABC_TRANSPORTER_1"/>
    <property type="match status" value="1"/>
</dbReference>
<evidence type="ECO:0000256" key="1">
    <source>
        <dbReference type="ARBA" id="ARBA00022448"/>
    </source>
</evidence>
<dbReference type="AlphaFoldDB" id="A0A7X3FHQ4"/>
<dbReference type="CDD" id="cd03267">
    <property type="entry name" value="ABC_NatA_like"/>
    <property type="match status" value="1"/>
</dbReference>
<feature type="domain" description="ABC transporter" evidence="4">
    <location>
        <begin position="24"/>
        <end position="257"/>
    </location>
</feature>
<dbReference type="PANTHER" id="PTHR42711:SF4">
    <property type="entry name" value="ABC TRANSPORTER RELATED"/>
    <property type="match status" value="1"/>
</dbReference>
<proteinExistence type="predicted"/>
<dbReference type="InterPro" id="IPR050763">
    <property type="entry name" value="ABC_transporter_ATP-binding"/>
</dbReference>
<evidence type="ECO:0000313" key="6">
    <source>
        <dbReference type="Proteomes" id="UP000490800"/>
    </source>
</evidence>
<reference evidence="5 6" key="1">
    <citation type="journal article" date="2019" name="Microorganisms">
        <title>Paenibacillus lutrae sp. nov., A Chitinolytic Species Isolated from A River Otter in Castril Natural Park, Granada, Spain.</title>
        <authorList>
            <person name="Rodriguez M."/>
            <person name="Reina J.C."/>
            <person name="Bejar V."/>
            <person name="Llamas I."/>
        </authorList>
    </citation>
    <scope>NUCLEOTIDE SEQUENCE [LARGE SCALE GENOMIC DNA]</scope>
    <source>
        <strain evidence="5 6">N10</strain>
    </source>
</reference>
<dbReference type="SUPFAM" id="SSF52540">
    <property type="entry name" value="P-loop containing nucleoside triphosphate hydrolases"/>
    <property type="match status" value="1"/>
</dbReference>
<evidence type="ECO:0000313" key="5">
    <source>
        <dbReference type="EMBL" id="MVO99831.1"/>
    </source>
</evidence>
<dbReference type="InterPro" id="IPR017871">
    <property type="entry name" value="ABC_transporter-like_CS"/>
</dbReference>
<dbReference type="SMART" id="SM00382">
    <property type="entry name" value="AAA"/>
    <property type="match status" value="1"/>
</dbReference>
<dbReference type="OrthoDB" id="9804819at2"/>
<dbReference type="Pfam" id="PF00005">
    <property type="entry name" value="ABC_tran"/>
    <property type="match status" value="1"/>
</dbReference>
<sequence>MDFIRVRELHKSFIYYRKEAGLKNSLKNLFARKSLVKEAVKSVSFDIGPGECVGFLGPNGAGKTTTLKMLSGILYPTGGEAEVLGYIPWERKNAFKRQFSIVMGQKNQLWWDLPASDSIYLNKCIYEIEDAAYSRSLSELSEMLDVQELLNVQVRRLSLGERMKMELIAALIHRPKLLYLDEPTIGLDFPSQKKVREFLKFYNEQFGATIMLTSHYMKDVEDLCRRTIIINEGSILYDGELQKIHTMFGEQKVMRLQFSEPVADQLLSKFGRIVSSDGYHAVLELPKHRLKEVSRILLDTFPVIDWTLEDVPIEESISMLYRKESVG</sequence>
<protein>
    <submittedName>
        <fullName evidence="5">ATP-binding cassette domain-containing protein</fullName>
    </submittedName>
</protein>
<dbReference type="Gene3D" id="3.40.50.300">
    <property type="entry name" value="P-loop containing nucleotide triphosphate hydrolases"/>
    <property type="match status" value="1"/>
</dbReference>
<dbReference type="RefSeq" id="WP_157335127.1">
    <property type="nucleotide sequence ID" value="NZ_RHLK01000004.1"/>
</dbReference>